<dbReference type="SUPFAM" id="SSF64518">
    <property type="entry name" value="Phase 1 flagellin"/>
    <property type="match status" value="1"/>
</dbReference>
<comment type="similarity">
    <text evidence="1 4">Belongs to the bacterial flagellin family.</text>
</comment>
<evidence type="ECO:0000259" key="6">
    <source>
        <dbReference type="Pfam" id="PF00700"/>
    </source>
</evidence>
<dbReference type="Gene3D" id="6.10.280.190">
    <property type="match status" value="1"/>
</dbReference>
<dbReference type="Pfam" id="PF00700">
    <property type="entry name" value="Flagellin_C"/>
    <property type="match status" value="1"/>
</dbReference>
<dbReference type="InterPro" id="IPR001029">
    <property type="entry name" value="Flagellin_N"/>
</dbReference>
<sequence>MASIHTNLPSMNGQANLKRNQSALATSMERLSSGLRINGAKDDAAGQAIANRMTSQISGRGMAMRNANDGISLSQTAQGVLEAVNGKLQRIRELTVQGLSEIYNGEMGDRIQAEINLNLKEIERLNQVAEYNGIPLLDGTAGHLSLQVGANDGETLNVNLGAPGFSVQTLGLKDFTFQGEPGTITHTDTLPGRSARIPIDDAEYSRVAYVPADNEPHLVRFNNRDVIQLGGDGGQLKNVSISASHDTDTRNNDVTINVREAVTERTLGEVIYSRSAVDLDGNSWPLGSADIVRSGGEYWIARGSDYTPVELIMDNSQRSVVAQVLEDTHVAPADMPGPISEVRYMPAVQKGSADYSLTLDGQDESNSGSISLVQLNSTYYVEEQLAGEQYAYYPADVTSQTGGSESTFTVVSERTPMGAVTDQPFVAGSSFVHFKPSNANVQVNYVELNGTTHQDVMAAEPENGYVFNLNALSNGSGAMKTANIVLNQKGEHLLQTVNGNGDVILYYPVRSSLSTNVDNNLTTVTIRETDEARRIRNPADPLATLDRAIAQVDNKRSEFGALDNRLLAIIENHDETNRHLSAARSRIMDADYAVEVTNMTKAQILEQAGASVLAQANQIPQNVLSLLG</sequence>
<dbReference type="InterPro" id="IPR001492">
    <property type="entry name" value="Flagellin"/>
</dbReference>
<evidence type="ECO:0000256" key="3">
    <source>
        <dbReference type="ARBA" id="ARBA00023143"/>
    </source>
</evidence>
<keyword evidence="2 4" id="KW-0964">Secreted</keyword>
<feature type="domain" description="Flagellin N-terminal" evidence="5">
    <location>
        <begin position="4"/>
        <end position="140"/>
    </location>
</feature>
<dbReference type="InterPro" id="IPR046358">
    <property type="entry name" value="Flagellin_C"/>
</dbReference>
<comment type="function">
    <text evidence="4">Flagellin is the subunit protein which polymerizes to form the filaments of bacterial flagella.</text>
</comment>
<dbReference type="InterPro" id="IPR042187">
    <property type="entry name" value="Flagellin_C_sub2"/>
</dbReference>
<dbReference type="Gene3D" id="2.170.280.10">
    <property type="entry name" value="f41 fragment of flagellin, middle domain"/>
    <property type="match status" value="2"/>
</dbReference>
<dbReference type="Gene3D" id="2.30.220.10">
    <property type="entry name" value="f41 fragment of flagellin, C-terminal domain"/>
    <property type="match status" value="2"/>
</dbReference>
<keyword evidence="3 4" id="KW-0975">Bacterial flagellum</keyword>
<dbReference type="RefSeq" id="WP_192528333.1">
    <property type="nucleotide sequence ID" value="NZ_JABUZC010000061.1"/>
</dbReference>
<dbReference type="Gene3D" id="6.10.10.10">
    <property type="entry name" value="Flagellar export chaperone, C-terminal domain"/>
    <property type="match status" value="1"/>
</dbReference>
<name>A0ABR9FE90_9GAMM</name>
<comment type="subcellular location">
    <subcellularLocation>
        <location evidence="4">Secreted</location>
    </subcellularLocation>
    <subcellularLocation>
        <location evidence="4">Bacterial flagellum</location>
    </subcellularLocation>
</comment>
<reference evidence="7 8" key="1">
    <citation type="submission" date="2020-07" db="EMBL/GenBank/DDBJ databases">
        <title>Halophilic bacteria isolated from french cheeses.</title>
        <authorList>
            <person name="Kothe C.I."/>
            <person name="Farah-Kraiem B."/>
            <person name="Renault P."/>
            <person name="Dridi B."/>
        </authorList>
    </citation>
    <scope>NUCLEOTIDE SEQUENCE [LARGE SCALE GENOMIC DNA]</scope>
    <source>
        <strain evidence="7 8">FME16</strain>
    </source>
</reference>
<dbReference type="EMBL" id="RRZC01000019">
    <property type="protein sequence ID" value="MBE0404822.1"/>
    <property type="molecule type" value="Genomic_DNA"/>
</dbReference>
<organism evidence="7 8">
    <name type="scientific">Halomonas citrativorans</name>
    <dbReference type="NCBI Taxonomy" id="2742612"/>
    <lineage>
        <taxon>Bacteria</taxon>
        <taxon>Pseudomonadati</taxon>
        <taxon>Pseudomonadota</taxon>
        <taxon>Gammaproteobacteria</taxon>
        <taxon>Oceanospirillales</taxon>
        <taxon>Halomonadaceae</taxon>
        <taxon>Halomonas</taxon>
    </lineage>
</organism>
<comment type="caution">
    <text evidence="7">The sequence shown here is derived from an EMBL/GenBank/DDBJ whole genome shotgun (WGS) entry which is preliminary data.</text>
</comment>
<evidence type="ECO:0000256" key="4">
    <source>
        <dbReference type="RuleBase" id="RU362073"/>
    </source>
</evidence>
<feature type="domain" description="Flagellin C-terminal" evidence="6">
    <location>
        <begin position="543"/>
        <end position="627"/>
    </location>
</feature>
<proteinExistence type="inferred from homology"/>
<dbReference type="PRINTS" id="PR00207">
    <property type="entry name" value="FLAGELLIN"/>
</dbReference>
<accession>A0ABR9FE90</accession>
<evidence type="ECO:0000313" key="8">
    <source>
        <dbReference type="Proteomes" id="UP000754821"/>
    </source>
</evidence>
<dbReference type="PANTHER" id="PTHR42792:SF2">
    <property type="entry name" value="FLAGELLIN"/>
    <property type="match status" value="1"/>
</dbReference>
<gene>
    <name evidence="7" type="ORF">EI163_14860</name>
</gene>
<dbReference type="Gene3D" id="1.20.1330.10">
    <property type="entry name" value="f41 fragment of flagellin, N-terminal domain"/>
    <property type="match status" value="2"/>
</dbReference>
<evidence type="ECO:0000259" key="5">
    <source>
        <dbReference type="Pfam" id="PF00669"/>
    </source>
</evidence>
<keyword evidence="8" id="KW-1185">Reference proteome</keyword>
<evidence type="ECO:0000313" key="7">
    <source>
        <dbReference type="EMBL" id="MBE0404822.1"/>
    </source>
</evidence>
<dbReference type="Pfam" id="PF00669">
    <property type="entry name" value="Flagellin_N"/>
    <property type="match status" value="1"/>
</dbReference>
<evidence type="ECO:0000256" key="2">
    <source>
        <dbReference type="ARBA" id="ARBA00022525"/>
    </source>
</evidence>
<dbReference type="Proteomes" id="UP000754821">
    <property type="component" value="Unassembled WGS sequence"/>
</dbReference>
<dbReference type="PANTHER" id="PTHR42792">
    <property type="entry name" value="FLAGELLIN"/>
    <property type="match status" value="1"/>
</dbReference>
<protein>
    <recommendedName>
        <fullName evidence="4">Flagellin</fullName>
    </recommendedName>
</protein>
<evidence type="ECO:0000256" key="1">
    <source>
        <dbReference type="ARBA" id="ARBA00005709"/>
    </source>
</evidence>